<accession>A0A059BHG0</accession>
<proteinExistence type="predicted"/>
<dbReference type="OMA" id="ETSTKHG"/>
<keyword evidence="2" id="KW-0732">Signal</keyword>
<dbReference type="PANTHER" id="PTHR36619">
    <property type="entry name" value="OS04G0208900 PROTEIN"/>
    <property type="match status" value="1"/>
</dbReference>
<gene>
    <name evidence="3" type="ORF">EUGRSUZ_G02861</name>
</gene>
<evidence type="ECO:0000313" key="3">
    <source>
        <dbReference type="EMBL" id="KCW65444.1"/>
    </source>
</evidence>
<dbReference type="AlphaFoldDB" id="A0A059BHG0"/>
<name>A0A059BHG0_EUCGR</name>
<sequence length="98" mass="10477">MSRAIALLFFLFLFLLSCPTLFVTTSMATMRPLKPAPPGYTSFDPKRSSTSVSGDGSQGVESCLPKGLRHTSAPSRYINYQPLGSSSACSPSNDIKSP</sequence>
<dbReference type="PROSITE" id="PS51257">
    <property type="entry name" value="PROKAR_LIPOPROTEIN"/>
    <property type="match status" value="1"/>
</dbReference>
<evidence type="ECO:0000256" key="2">
    <source>
        <dbReference type="SAM" id="SignalP"/>
    </source>
</evidence>
<dbReference type="InParanoid" id="A0A059BHG0"/>
<dbReference type="EMBL" id="KK198759">
    <property type="protein sequence ID" value="KCW65444.1"/>
    <property type="molecule type" value="Genomic_DNA"/>
</dbReference>
<dbReference type="Gramene" id="KCW65444">
    <property type="protein sequence ID" value="KCW65444"/>
    <property type="gene ID" value="EUGRSUZ_G02861"/>
</dbReference>
<reference evidence="3" key="1">
    <citation type="submission" date="2013-07" db="EMBL/GenBank/DDBJ databases">
        <title>The genome of Eucalyptus grandis.</title>
        <authorList>
            <person name="Schmutz J."/>
            <person name="Hayes R."/>
            <person name="Myburg A."/>
            <person name="Tuskan G."/>
            <person name="Grattapaglia D."/>
            <person name="Rokhsar D.S."/>
        </authorList>
    </citation>
    <scope>NUCLEOTIDE SEQUENCE</scope>
    <source>
        <tissue evidence="3">Leaf extractions</tissue>
    </source>
</reference>
<protein>
    <submittedName>
        <fullName evidence="3">Uncharacterized protein</fullName>
    </submittedName>
</protein>
<organism evidence="3">
    <name type="scientific">Eucalyptus grandis</name>
    <name type="common">Flooded gum</name>
    <dbReference type="NCBI Taxonomy" id="71139"/>
    <lineage>
        <taxon>Eukaryota</taxon>
        <taxon>Viridiplantae</taxon>
        <taxon>Streptophyta</taxon>
        <taxon>Embryophyta</taxon>
        <taxon>Tracheophyta</taxon>
        <taxon>Spermatophyta</taxon>
        <taxon>Magnoliopsida</taxon>
        <taxon>eudicotyledons</taxon>
        <taxon>Gunneridae</taxon>
        <taxon>Pentapetalae</taxon>
        <taxon>rosids</taxon>
        <taxon>malvids</taxon>
        <taxon>Myrtales</taxon>
        <taxon>Myrtaceae</taxon>
        <taxon>Myrtoideae</taxon>
        <taxon>Eucalypteae</taxon>
        <taxon>Eucalyptus</taxon>
    </lineage>
</organism>
<feature type="chain" id="PRO_5001568442" evidence="2">
    <location>
        <begin position="23"/>
        <end position="98"/>
    </location>
</feature>
<evidence type="ECO:0000256" key="1">
    <source>
        <dbReference type="SAM" id="MobiDB-lite"/>
    </source>
</evidence>
<feature type="region of interest" description="Disordered" evidence="1">
    <location>
        <begin position="34"/>
        <end position="69"/>
    </location>
</feature>
<feature type="signal peptide" evidence="2">
    <location>
        <begin position="1"/>
        <end position="22"/>
    </location>
</feature>
<dbReference type="PANTHER" id="PTHR36619:SF3">
    <property type="entry name" value="TRANSMEMBRANE PROTEIN"/>
    <property type="match status" value="1"/>
</dbReference>